<comment type="caution">
    <text evidence="2">The sequence shown here is derived from an EMBL/GenBank/DDBJ whole genome shotgun (WGS) entry which is preliminary data.</text>
</comment>
<dbReference type="STRING" id="709839.TSA66_24535"/>
<feature type="domain" description="Type I restriction enzyme HindI endonuclease subunit-like C-terminal" evidence="1">
    <location>
        <begin position="13"/>
        <end position="66"/>
    </location>
</feature>
<proteinExistence type="predicted"/>
<dbReference type="InterPro" id="IPR021810">
    <property type="entry name" value="T1RH-like_C"/>
</dbReference>
<gene>
    <name evidence="2" type="ORF">TSA66_24535</name>
</gene>
<sequence length="66" mass="7562">MRTEQDVLRTKNRIRNVFEAAGLDKPNIGILDDEFLAELLERLLEGEIKSSFAGNVVQNQRFSELL</sequence>
<reference evidence="2 3" key="1">
    <citation type="submission" date="2014-12" db="EMBL/GenBank/DDBJ databases">
        <title>Denitrispirillum autotrophicum gen. nov., sp. nov., Denitrifying, Facultatively Autotrophic Bacteria Isolated from Rice Paddy Soil.</title>
        <authorList>
            <person name="Ishii S."/>
            <person name="Ashida N."/>
            <person name="Ohno H."/>
            <person name="Otsuka S."/>
            <person name="Yokota A."/>
            <person name="Senoo K."/>
        </authorList>
    </citation>
    <scope>NUCLEOTIDE SEQUENCE [LARGE SCALE GENOMIC DNA]</scope>
    <source>
        <strain evidence="2 3">TSA66</strain>
    </source>
</reference>
<keyword evidence="3" id="KW-1185">Reference proteome</keyword>
<dbReference type="EMBL" id="JWJG01000028">
    <property type="protein sequence ID" value="KIF83279.1"/>
    <property type="molecule type" value="Genomic_DNA"/>
</dbReference>
<accession>A0A0C2BTB1</accession>
<evidence type="ECO:0000313" key="3">
    <source>
        <dbReference type="Proteomes" id="UP000031572"/>
    </source>
</evidence>
<organism evidence="2 3">
    <name type="scientific">Noviherbaspirillum autotrophicum</name>
    <dbReference type="NCBI Taxonomy" id="709839"/>
    <lineage>
        <taxon>Bacteria</taxon>
        <taxon>Pseudomonadati</taxon>
        <taxon>Pseudomonadota</taxon>
        <taxon>Betaproteobacteria</taxon>
        <taxon>Burkholderiales</taxon>
        <taxon>Oxalobacteraceae</taxon>
        <taxon>Noviherbaspirillum</taxon>
    </lineage>
</organism>
<dbReference type="AlphaFoldDB" id="A0A0C2BTB1"/>
<dbReference type="Pfam" id="PF11867">
    <property type="entry name" value="T1RH-like_C"/>
    <property type="match status" value="1"/>
</dbReference>
<evidence type="ECO:0000313" key="2">
    <source>
        <dbReference type="EMBL" id="KIF83279.1"/>
    </source>
</evidence>
<evidence type="ECO:0000259" key="1">
    <source>
        <dbReference type="Pfam" id="PF11867"/>
    </source>
</evidence>
<protein>
    <recommendedName>
        <fullName evidence="1">Type I restriction enzyme HindI endonuclease subunit-like C-terminal domain-containing protein</fullName>
    </recommendedName>
</protein>
<name>A0A0C2BTB1_9BURK</name>
<dbReference type="Proteomes" id="UP000031572">
    <property type="component" value="Unassembled WGS sequence"/>
</dbReference>